<dbReference type="InterPro" id="IPR001584">
    <property type="entry name" value="Integrase_cat-core"/>
</dbReference>
<evidence type="ECO:0000259" key="4">
    <source>
        <dbReference type="PROSITE" id="PS50879"/>
    </source>
</evidence>
<dbReference type="PROSITE" id="PS50878">
    <property type="entry name" value="RT_POL"/>
    <property type="match status" value="1"/>
</dbReference>
<keyword evidence="1" id="KW-0175">Coiled coil</keyword>
<gene>
    <name evidence="6" type="ORF">TSUD_259470</name>
</gene>
<dbReference type="CDD" id="cd09279">
    <property type="entry name" value="RNase_HI_like"/>
    <property type="match status" value="1"/>
</dbReference>
<dbReference type="Gene3D" id="3.10.10.10">
    <property type="entry name" value="HIV Type 1 Reverse Transcriptase, subunit A, domain 1"/>
    <property type="match status" value="1"/>
</dbReference>
<dbReference type="Pfam" id="PF17919">
    <property type="entry name" value="RT_RNaseH_2"/>
    <property type="match status" value="1"/>
</dbReference>
<dbReference type="SUPFAM" id="SSF53098">
    <property type="entry name" value="Ribonuclease H-like"/>
    <property type="match status" value="2"/>
</dbReference>
<dbReference type="Pfam" id="PF00078">
    <property type="entry name" value="RVT_1"/>
    <property type="match status" value="1"/>
</dbReference>
<dbReference type="PANTHER" id="PTHR48475:SF2">
    <property type="entry name" value="RIBONUCLEASE H"/>
    <property type="match status" value="1"/>
</dbReference>
<evidence type="ECO:0000259" key="5">
    <source>
        <dbReference type="PROSITE" id="PS50994"/>
    </source>
</evidence>
<feature type="domain" description="Reverse transcriptase" evidence="3">
    <location>
        <begin position="482"/>
        <end position="661"/>
    </location>
</feature>
<feature type="domain" description="Integrase catalytic" evidence="5">
    <location>
        <begin position="1014"/>
        <end position="1205"/>
    </location>
</feature>
<accession>A0A2Z6MKJ6</accession>
<feature type="region of interest" description="Disordered" evidence="2">
    <location>
        <begin position="199"/>
        <end position="280"/>
    </location>
</feature>
<sequence>MVKCSMACQHALYEHNDVSSTCSSFTCLARVGDGSSPFVLTLCLHTEHWRPPWGYGKAFQRPSSNIQLFILLITMVTRRGATSSDSMLGDIDPNPQLVDLLASVRVLQEQNLVQQQRNEEHQRLQEEARIRETELRLQLEERERELKQQMEARERELRQQIDLLRNNVAGAETTRMMPKVFQPFSEEIQAVAVPRHFREPTIDSYDGSGDPQKIAREKGSREIRGKDPTTEDRRERVMKRLGRNGVPRNSCHEQRDRPEREASPRIIKRPPPNPRPMGDEAGTCKEEVEVIMTRGPARGQLLTNTQVDLRNVDVEEMNHETKSQEVDMKGDEVGIIKADQSTARKCYEDSLRNRRAERRKIVNDQRCNFLDLDPRDFNREEEEWRPRPAEEVKEIQIGAEPGQRSKVGTSLSRIMEEELKTTLRKNIDLFAWSAKDMSGIDPNFICHHLAVNSNAKVLQQRKRKMSLEKQKAIEEETQKLVNAKFIREVKYPTWLANVVKVKKASGKWRMCTKYTDLNKACPKDAYPLPSIDQLVDNASGYGLLSFMDAYSGYNQIRMHPEDEEKTAFMTDRANFCYKVMPFGLKNAGATYQRLMDKVFKYEIGKTIEVYVDDMVVKSAREEDHQSSLSKVFRLLRKHDIKLNPEKCSFGVQAGKFLGFMLTRRGIEVNPEKCKAIMEMKSPANAKDVQKLTGRIAPLTRFLSCSADKNLPFFQLLRKNEKFCWTEECEGTFQKLKEFFTTPPILVKPRLGTPLILYLAVSEKACSSVLVQEEGKEQKPVYFTSKVLHGAELRYQKIEKVALALLSSARKLRPYFQSHTIIVRSDQPIRQVLQKPDLAGRMVTCPVAASWILSVDGSSNLKGSGAGVTLEGPDGVLIEQSLRLEFKASNNQAAYEALVAGMRLAVEVGVKELEARSDSQLVIGQVTGSFQTKDPQLLKYLEKVAKLIHKFESFKLLHVPRDQNGRADLLARLASTKRPGNNRSVTGSFQTKDPQLLKYLEKVAKLIQKFESFKLLHVPRDQNGRADLLARLASTKRPGNNRSVIQETLARPSIDQEELLFVIEELESWMGEIIRYLKENQLLVQDDEALKIKKKAAKFVIIADQLFKRGFSRPLLKCLAPKQADSSVADFCKEWGIQLSFTSVEHPQANGQAESANKVILQGLKKRLEAAKRLWVEELPMVMWSYHTTPHSSTQETPFKMVYGSDVMIPIEINEPSAIVLFARMEENSINLLANLDL</sequence>
<dbReference type="Gene3D" id="3.30.420.10">
    <property type="entry name" value="Ribonuclease H-like superfamily/Ribonuclease H"/>
    <property type="match status" value="3"/>
</dbReference>
<dbReference type="PROSITE" id="PS50994">
    <property type="entry name" value="INTEGRASE"/>
    <property type="match status" value="1"/>
</dbReference>
<dbReference type="InterPro" id="IPR000477">
    <property type="entry name" value="RT_dom"/>
</dbReference>
<feature type="domain" description="RNase H type-1" evidence="4">
    <location>
        <begin position="846"/>
        <end position="975"/>
    </location>
</feature>
<feature type="coiled-coil region" evidence="1">
    <location>
        <begin position="107"/>
        <end position="174"/>
    </location>
</feature>
<organism evidence="6 7">
    <name type="scientific">Trifolium subterraneum</name>
    <name type="common">Subterranean clover</name>
    <dbReference type="NCBI Taxonomy" id="3900"/>
    <lineage>
        <taxon>Eukaryota</taxon>
        <taxon>Viridiplantae</taxon>
        <taxon>Streptophyta</taxon>
        <taxon>Embryophyta</taxon>
        <taxon>Tracheophyta</taxon>
        <taxon>Spermatophyta</taxon>
        <taxon>Magnoliopsida</taxon>
        <taxon>eudicotyledons</taxon>
        <taxon>Gunneridae</taxon>
        <taxon>Pentapetalae</taxon>
        <taxon>rosids</taxon>
        <taxon>fabids</taxon>
        <taxon>Fabales</taxon>
        <taxon>Fabaceae</taxon>
        <taxon>Papilionoideae</taxon>
        <taxon>50 kb inversion clade</taxon>
        <taxon>NPAAA clade</taxon>
        <taxon>Hologalegina</taxon>
        <taxon>IRL clade</taxon>
        <taxon>Trifolieae</taxon>
        <taxon>Trifolium</taxon>
    </lineage>
</organism>
<reference evidence="7" key="1">
    <citation type="journal article" date="2017" name="Front. Plant Sci.">
        <title>Climate Clever Clovers: New Paradigm to Reduce the Environmental Footprint of Ruminants by Breeding Low Methanogenic Forages Utilizing Haplotype Variation.</title>
        <authorList>
            <person name="Kaur P."/>
            <person name="Appels R."/>
            <person name="Bayer P.E."/>
            <person name="Keeble-Gagnere G."/>
            <person name="Wang J."/>
            <person name="Hirakawa H."/>
            <person name="Shirasawa K."/>
            <person name="Vercoe P."/>
            <person name="Stefanova K."/>
            <person name="Durmic Z."/>
            <person name="Nichols P."/>
            <person name="Revell C."/>
            <person name="Isobe S.N."/>
            <person name="Edwards D."/>
            <person name="Erskine W."/>
        </authorList>
    </citation>
    <scope>NUCLEOTIDE SEQUENCE [LARGE SCALE GENOMIC DNA]</scope>
    <source>
        <strain evidence="7">cv. Daliak</strain>
    </source>
</reference>
<evidence type="ECO:0000256" key="2">
    <source>
        <dbReference type="SAM" id="MobiDB-lite"/>
    </source>
</evidence>
<evidence type="ECO:0000313" key="6">
    <source>
        <dbReference type="EMBL" id="GAU33096.1"/>
    </source>
</evidence>
<dbReference type="Proteomes" id="UP000242715">
    <property type="component" value="Unassembled WGS sequence"/>
</dbReference>
<proteinExistence type="predicted"/>
<dbReference type="Pfam" id="PF13456">
    <property type="entry name" value="RVT_3"/>
    <property type="match status" value="2"/>
</dbReference>
<dbReference type="InterPro" id="IPR002156">
    <property type="entry name" value="RNaseH_domain"/>
</dbReference>
<evidence type="ECO:0000259" key="3">
    <source>
        <dbReference type="PROSITE" id="PS50878"/>
    </source>
</evidence>
<dbReference type="SUPFAM" id="SSF56672">
    <property type="entry name" value="DNA/RNA polymerases"/>
    <property type="match status" value="1"/>
</dbReference>
<dbReference type="EMBL" id="DF973516">
    <property type="protein sequence ID" value="GAU33096.1"/>
    <property type="molecule type" value="Genomic_DNA"/>
</dbReference>
<dbReference type="GO" id="GO:0003676">
    <property type="term" value="F:nucleic acid binding"/>
    <property type="evidence" value="ECO:0007669"/>
    <property type="project" value="InterPro"/>
</dbReference>
<dbReference type="InterPro" id="IPR012337">
    <property type="entry name" value="RNaseH-like_sf"/>
</dbReference>
<protein>
    <submittedName>
        <fullName evidence="6">Uncharacterized protein</fullName>
    </submittedName>
</protein>
<feature type="compositionally biased region" description="Basic and acidic residues" evidence="2">
    <location>
        <begin position="250"/>
        <end position="263"/>
    </location>
</feature>
<keyword evidence="7" id="KW-1185">Reference proteome</keyword>
<dbReference type="GO" id="GO:0015074">
    <property type="term" value="P:DNA integration"/>
    <property type="evidence" value="ECO:0007669"/>
    <property type="project" value="InterPro"/>
</dbReference>
<dbReference type="Gene3D" id="3.30.70.270">
    <property type="match status" value="2"/>
</dbReference>
<dbReference type="GO" id="GO:0004523">
    <property type="term" value="F:RNA-DNA hybrid ribonuclease activity"/>
    <property type="evidence" value="ECO:0007669"/>
    <property type="project" value="InterPro"/>
</dbReference>
<dbReference type="PROSITE" id="PS50879">
    <property type="entry name" value="RNASE_H_1"/>
    <property type="match status" value="1"/>
</dbReference>
<feature type="compositionally biased region" description="Basic and acidic residues" evidence="2">
    <location>
        <begin position="213"/>
        <end position="235"/>
    </location>
</feature>
<evidence type="ECO:0000256" key="1">
    <source>
        <dbReference type="SAM" id="Coils"/>
    </source>
</evidence>
<evidence type="ECO:0000313" key="7">
    <source>
        <dbReference type="Proteomes" id="UP000242715"/>
    </source>
</evidence>
<dbReference type="AlphaFoldDB" id="A0A2Z6MKJ6"/>
<dbReference type="InterPro" id="IPR043502">
    <property type="entry name" value="DNA/RNA_pol_sf"/>
</dbReference>
<dbReference type="CDD" id="cd01647">
    <property type="entry name" value="RT_LTR"/>
    <property type="match status" value="1"/>
</dbReference>
<name>A0A2Z6MKJ6_TRISU</name>
<dbReference type="PANTHER" id="PTHR48475">
    <property type="entry name" value="RIBONUCLEASE H"/>
    <property type="match status" value="1"/>
</dbReference>
<dbReference type="InterPro" id="IPR043128">
    <property type="entry name" value="Rev_trsase/Diguanyl_cyclase"/>
</dbReference>
<dbReference type="InterPro" id="IPR036397">
    <property type="entry name" value="RNaseH_sf"/>
</dbReference>
<dbReference type="InterPro" id="IPR041577">
    <property type="entry name" value="RT_RNaseH_2"/>
</dbReference>
<dbReference type="OrthoDB" id="1431753at2759"/>